<feature type="region of interest" description="Disordered" evidence="1">
    <location>
        <begin position="449"/>
        <end position="468"/>
    </location>
</feature>
<dbReference type="SUPFAM" id="SSF53474">
    <property type="entry name" value="alpha/beta-Hydrolases"/>
    <property type="match status" value="1"/>
</dbReference>
<evidence type="ECO:0000313" key="3">
    <source>
        <dbReference type="Proteomes" id="UP001152087"/>
    </source>
</evidence>
<keyword evidence="3" id="KW-1185">Reference proteome</keyword>
<organism evidence="2 3">
    <name type="scientific">Fusarium falciforme</name>
    <dbReference type="NCBI Taxonomy" id="195108"/>
    <lineage>
        <taxon>Eukaryota</taxon>
        <taxon>Fungi</taxon>
        <taxon>Dikarya</taxon>
        <taxon>Ascomycota</taxon>
        <taxon>Pezizomycotina</taxon>
        <taxon>Sordariomycetes</taxon>
        <taxon>Hypocreomycetidae</taxon>
        <taxon>Hypocreales</taxon>
        <taxon>Nectriaceae</taxon>
        <taxon>Fusarium</taxon>
        <taxon>Fusarium solani species complex</taxon>
    </lineage>
</organism>
<dbReference type="InterPro" id="IPR029058">
    <property type="entry name" value="AB_hydrolase_fold"/>
</dbReference>
<dbReference type="PANTHER" id="PTHR47842:SF2">
    <property type="entry name" value="DUF676 DOMAIN-CONTAINING PROTEIN"/>
    <property type="match status" value="1"/>
</dbReference>
<gene>
    <name evidence="2" type="ORF">NW755_003162</name>
</gene>
<feature type="region of interest" description="Disordered" evidence="1">
    <location>
        <begin position="535"/>
        <end position="585"/>
    </location>
</feature>
<sequence>MPRTLLLCFIHGFKVRNRRYFSRFSILAKQLPDDKVESIVYPKYETTGELVQATEAFLEWLKERVMDMRKKKSEKPWPANDRDVGVILVAHSMGGFVAADSLFLTLNERAANSSEDGLIFPLIQGILTFDTPYNGLARSMFVYGAFSNYQKVNSVFNVMTALSAAAPAGLARLSARRAATSSVAATRSPQWKTWQLVAVKTGTVGAIAAGGVAAYMNREAIMKGMRSVKNINKESVVEGYRSSMDALGQGLAYINRGNVGKSFAWLSDHFTFVGALLRQKELNRRLERMGALKGIGIHDFYCSLGENGYWSGGYFVPERTFCAVPEESHSAYSLFDRCVMPRAGDEIEAHLNMFKPEKHRGYEEMTDKSAELVKEWFLSEENVVDDPQFRETPPEEVAEEKTAQEILEKGPSQEEEGGKATDGEEKAKENELPDESPIDIAAAASLVPLPDDEGDLIGDASPENADTQEKRNYLNYLFGVAQQAGTGISDVKGWLPSKMPHMPNMPSMPSMPAMPKVPAAVSSLGNVSMPSVSIFSKKGEEAQQTEKESQEVEKKGNGGGETAGKEEAQEVVPEKEAGEKESKSG</sequence>
<evidence type="ECO:0008006" key="4">
    <source>
        <dbReference type="Google" id="ProtNLM"/>
    </source>
</evidence>
<protein>
    <recommendedName>
        <fullName evidence="4">DUF676 domain-containing protein</fullName>
    </recommendedName>
</protein>
<dbReference type="PANTHER" id="PTHR47842">
    <property type="entry name" value="EXPRESSED PROTEIN"/>
    <property type="match status" value="1"/>
</dbReference>
<evidence type="ECO:0000313" key="2">
    <source>
        <dbReference type="EMBL" id="KAJ4194408.1"/>
    </source>
</evidence>
<accession>A0A9W8RGF7</accession>
<dbReference type="Gene3D" id="3.40.50.1820">
    <property type="entry name" value="alpha/beta hydrolase"/>
    <property type="match status" value="1"/>
</dbReference>
<feature type="compositionally biased region" description="Basic and acidic residues" evidence="1">
    <location>
        <begin position="537"/>
        <end position="556"/>
    </location>
</feature>
<feature type="compositionally biased region" description="Basic and acidic residues" evidence="1">
    <location>
        <begin position="563"/>
        <end position="585"/>
    </location>
</feature>
<dbReference type="AlphaFoldDB" id="A0A9W8RGF7"/>
<comment type="caution">
    <text evidence="2">The sequence shown here is derived from an EMBL/GenBank/DDBJ whole genome shotgun (WGS) entry which is preliminary data.</text>
</comment>
<feature type="region of interest" description="Disordered" evidence="1">
    <location>
        <begin position="384"/>
        <end position="437"/>
    </location>
</feature>
<evidence type="ECO:0000256" key="1">
    <source>
        <dbReference type="SAM" id="MobiDB-lite"/>
    </source>
</evidence>
<dbReference type="EMBL" id="JAOQAV010000005">
    <property type="protein sequence ID" value="KAJ4194408.1"/>
    <property type="molecule type" value="Genomic_DNA"/>
</dbReference>
<reference evidence="2" key="1">
    <citation type="submission" date="2022-09" db="EMBL/GenBank/DDBJ databases">
        <title>Fusarium specimens isolated from Avocado Roots.</title>
        <authorList>
            <person name="Stajich J."/>
            <person name="Roper C."/>
            <person name="Heimlech-Rivalta G."/>
        </authorList>
    </citation>
    <scope>NUCLEOTIDE SEQUENCE</scope>
    <source>
        <strain evidence="2">A02</strain>
    </source>
</reference>
<name>A0A9W8RGF7_9HYPO</name>
<feature type="compositionally biased region" description="Basic and acidic residues" evidence="1">
    <location>
        <begin position="387"/>
        <end position="431"/>
    </location>
</feature>
<proteinExistence type="predicted"/>
<dbReference type="Proteomes" id="UP001152087">
    <property type="component" value="Unassembled WGS sequence"/>
</dbReference>